<evidence type="ECO:0000256" key="2">
    <source>
        <dbReference type="ARBA" id="ARBA00022679"/>
    </source>
</evidence>
<dbReference type="PANTHER" id="PTHR43712:SF18">
    <property type="entry name" value="PUTATIVE (AFU_ORTHOLOGUE AFUA_4G14240)-RELATED"/>
    <property type="match status" value="1"/>
</dbReference>
<keyword evidence="6" id="KW-1185">Reference proteome</keyword>
<sequence length="360" mass="40367">MAEAPIAVLMRAVTPACSIGFIPVAVHFELFDILVHIGGEVSSKRVANTANEKRDEGDQINQRLAEDTLYIMAGLGLLDLIADDSFRANDVTRHLVEHPTKIQGILHFATEPLMAAAFLYPKLLESKFNYPFMENETAFQYAYQKQRNSKFGSQHLYATMYDQGRMPSFNYFMEGKFVISRPMPERVVALGYNLDTVIRSVTSPVIVDIGGGNGQMLQEIKDAYPGLGHDNLILQEYNAAIHPDASIQTIEWDAKGDKPQPILGASIYSLMHIFHNAPDIESLILMKKLCVAMDSESRLLIHEFSKNLNYTNMHASMIAMMGGGERSSKQWHQMAELSGLKVTFEKYPELGEGLVEMRKM</sequence>
<evidence type="ECO:0000259" key="4">
    <source>
        <dbReference type="Pfam" id="PF00891"/>
    </source>
</evidence>
<name>A0A2J6RUV0_HYAVF</name>
<organism evidence="5 6">
    <name type="scientific">Hyaloscypha variabilis (strain UAMH 11265 / GT02V1 / F)</name>
    <name type="common">Meliniomyces variabilis</name>
    <dbReference type="NCBI Taxonomy" id="1149755"/>
    <lineage>
        <taxon>Eukaryota</taxon>
        <taxon>Fungi</taxon>
        <taxon>Dikarya</taxon>
        <taxon>Ascomycota</taxon>
        <taxon>Pezizomycotina</taxon>
        <taxon>Leotiomycetes</taxon>
        <taxon>Helotiales</taxon>
        <taxon>Hyaloscyphaceae</taxon>
        <taxon>Hyaloscypha</taxon>
        <taxon>Hyaloscypha variabilis</taxon>
    </lineage>
</organism>
<dbReference type="PROSITE" id="PS51683">
    <property type="entry name" value="SAM_OMT_II"/>
    <property type="match status" value="1"/>
</dbReference>
<dbReference type="Proteomes" id="UP000235786">
    <property type="component" value="Unassembled WGS sequence"/>
</dbReference>
<protein>
    <submittedName>
        <fullName evidence="5">Putative O-methyltransferase</fullName>
    </submittedName>
</protein>
<keyword evidence="2 5" id="KW-0808">Transferase</keyword>
<dbReference type="GO" id="GO:0008171">
    <property type="term" value="F:O-methyltransferase activity"/>
    <property type="evidence" value="ECO:0007669"/>
    <property type="project" value="InterPro"/>
</dbReference>
<dbReference type="Pfam" id="PF00891">
    <property type="entry name" value="Methyltransf_2"/>
    <property type="match status" value="1"/>
</dbReference>
<dbReference type="InterPro" id="IPR029063">
    <property type="entry name" value="SAM-dependent_MTases_sf"/>
</dbReference>
<keyword evidence="3" id="KW-0949">S-adenosyl-L-methionine</keyword>
<accession>A0A2J6RUV0</accession>
<proteinExistence type="predicted"/>
<gene>
    <name evidence="5" type="ORF">L207DRAFT_632086</name>
</gene>
<dbReference type="GO" id="GO:0032259">
    <property type="term" value="P:methylation"/>
    <property type="evidence" value="ECO:0007669"/>
    <property type="project" value="UniProtKB-KW"/>
</dbReference>
<dbReference type="EMBL" id="KZ613943">
    <property type="protein sequence ID" value="PMD42285.1"/>
    <property type="molecule type" value="Genomic_DNA"/>
</dbReference>
<keyword evidence="1 5" id="KW-0489">Methyltransferase</keyword>
<dbReference type="InterPro" id="IPR001077">
    <property type="entry name" value="COMT_C"/>
</dbReference>
<evidence type="ECO:0000313" key="5">
    <source>
        <dbReference type="EMBL" id="PMD42285.1"/>
    </source>
</evidence>
<evidence type="ECO:0000313" key="6">
    <source>
        <dbReference type="Proteomes" id="UP000235786"/>
    </source>
</evidence>
<dbReference type="Gene3D" id="3.40.50.150">
    <property type="entry name" value="Vaccinia Virus protein VP39"/>
    <property type="match status" value="1"/>
</dbReference>
<dbReference type="PANTHER" id="PTHR43712">
    <property type="entry name" value="PUTATIVE (AFU_ORTHOLOGUE AFUA_4G14580)-RELATED"/>
    <property type="match status" value="1"/>
</dbReference>
<feature type="domain" description="O-methyltransferase C-terminal" evidence="4">
    <location>
        <begin position="204"/>
        <end position="339"/>
    </location>
</feature>
<dbReference type="AlphaFoldDB" id="A0A2J6RUV0"/>
<evidence type="ECO:0000256" key="3">
    <source>
        <dbReference type="ARBA" id="ARBA00022691"/>
    </source>
</evidence>
<dbReference type="SUPFAM" id="SSF53335">
    <property type="entry name" value="S-adenosyl-L-methionine-dependent methyltransferases"/>
    <property type="match status" value="1"/>
</dbReference>
<evidence type="ECO:0000256" key="1">
    <source>
        <dbReference type="ARBA" id="ARBA00022603"/>
    </source>
</evidence>
<dbReference type="OrthoDB" id="1535081at2759"/>
<reference evidence="5 6" key="1">
    <citation type="submission" date="2016-04" db="EMBL/GenBank/DDBJ databases">
        <title>A degradative enzymes factory behind the ericoid mycorrhizal symbiosis.</title>
        <authorList>
            <consortium name="DOE Joint Genome Institute"/>
            <person name="Martino E."/>
            <person name="Morin E."/>
            <person name="Grelet G."/>
            <person name="Kuo A."/>
            <person name="Kohler A."/>
            <person name="Daghino S."/>
            <person name="Barry K."/>
            <person name="Choi C."/>
            <person name="Cichocki N."/>
            <person name="Clum A."/>
            <person name="Copeland A."/>
            <person name="Hainaut M."/>
            <person name="Haridas S."/>
            <person name="Labutti K."/>
            <person name="Lindquist E."/>
            <person name="Lipzen A."/>
            <person name="Khouja H.-R."/>
            <person name="Murat C."/>
            <person name="Ohm R."/>
            <person name="Olson A."/>
            <person name="Spatafora J."/>
            <person name="Veneault-Fourrey C."/>
            <person name="Henrissat B."/>
            <person name="Grigoriev I."/>
            <person name="Martin F."/>
            <person name="Perotto S."/>
        </authorList>
    </citation>
    <scope>NUCLEOTIDE SEQUENCE [LARGE SCALE GENOMIC DNA]</scope>
    <source>
        <strain evidence="5 6">F</strain>
    </source>
</reference>
<dbReference type="InterPro" id="IPR016461">
    <property type="entry name" value="COMT-like"/>
</dbReference>